<dbReference type="OrthoDB" id="5937621at2"/>
<feature type="domain" description="Glycoamylase-like" evidence="1">
    <location>
        <begin position="173"/>
        <end position="393"/>
    </location>
</feature>
<evidence type="ECO:0000313" key="3">
    <source>
        <dbReference type="Proteomes" id="UP000266118"/>
    </source>
</evidence>
<proteinExistence type="predicted"/>
<dbReference type="InterPro" id="IPR019282">
    <property type="entry name" value="Glycoamylase-like_cons_dom"/>
</dbReference>
<dbReference type="Gene3D" id="1.50.10.140">
    <property type="match status" value="1"/>
</dbReference>
<dbReference type="EMBL" id="CP032489">
    <property type="protein sequence ID" value="AYD49463.1"/>
    <property type="molecule type" value="Genomic_DNA"/>
</dbReference>
<name>A0A386HUD0_9BACT</name>
<gene>
    <name evidence="2" type="ORF">D6B99_14820</name>
</gene>
<dbReference type="PIRSF" id="PIRSF028431">
    <property type="entry name" value="UCP028431"/>
    <property type="match status" value="1"/>
</dbReference>
<sequence length="411" mass="47279">MVQKQTFNYFYEGAEPHSGMARERINMDGIYPQNDKNVVTTGGSGFGIMTLLVGEKRGFISKRQLYLRLRRIVYFLEKANTYHGAFSHWYNGKTGQTKPFGTKDNGGDLVETSFLFQGLLCARQYLSAGGKREKALANRINKLWENVDYQWYTHQKNVIYWHWSLKYQWQMDFPIHGFNECLIAYILGACSPTHSIDKVVYDEGWAMNGKIKRNSNYDGIPLQFFHQGDLPNGGPLFWSQYSFLGLNPFGLRDQYGDYGQECVNMAKINYQWCVDNPKHFVGYGKNSWGLTASYSVDGYAGHAPNLKSDLGVISPTAALSSFPYTPKESLSALKCFYYKLGNKIWGKYGFYDSYSETANWYPQKYLAIDQGPIAVMIENYRTRYLWQLFMSCPEVKKGLMKLGFSYKIPED</sequence>
<organism evidence="2 3">
    <name type="scientific">Arachidicoccus soli</name>
    <dbReference type="NCBI Taxonomy" id="2341117"/>
    <lineage>
        <taxon>Bacteria</taxon>
        <taxon>Pseudomonadati</taxon>
        <taxon>Bacteroidota</taxon>
        <taxon>Chitinophagia</taxon>
        <taxon>Chitinophagales</taxon>
        <taxon>Chitinophagaceae</taxon>
        <taxon>Arachidicoccus</taxon>
    </lineage>
</organism>
<dbReference type="AlphaFoldDB" id="A0A386HUD0"/>
<dbReference type="KEGG" id="ark:D6B99_14820"/>
<dbReference type="InterPro" id="IPR016883">
    <property type="entry name" value="UCP028431"/>
</dbReference>
<keyword evidence="3" id="KW-1185">Reference proteome</keyword>
<dbReference type="Pfam" id="PF10091">
    <property type="entry name" value="Glycoamylase"/>
    <property type="match status" value="1"/>
</dbReference>
<protein>
    <submittedName>
        <fullName evidence="2">Beta-glucosidase</fullName>
    </submittedName>
</protein>
<reference evidence="2 3" key="1">
    <citation type="submission" date="2018-09" db="EMBL/GenBank/DDBJ databases">
        <title>Arachidicoccus sp. nov., a bacterium isolated from soil.</title>
        <authorList>
            <person name="Weon H.-Y."/>
            <person name="Kwon S.-W."/>
            <person name="Lee S.A."/>
        </authorList>
    </citation>
    <scope>NUCLEOTIDE SEQUENCE [LARGE SCALE GENOMIC DNA]</scope>
    <source>
        <strain evidence="2 3">KIS59-12</strain>
    </source>
</reference>
<dbReference type="Proteomes" id="UP000266118">
    <property type="component" value="Chromosome"/>
</dbReference>
<evidence type="ECO:0000259" key="1">
    <source>
        <dbReference type="Pfam" id="PF10091"/>
    </source>
</evidence>
<evidence type="ECO:0000313" key="2">
    <source>
        <dbReference type="EMBL" id="AYD49463.1"/>
    </source>
</evidence>
<accession>A0A386HUD0</accession>